<dbReference type="EMBL" id="JAXOJX010000004">
    <property type="protein sequence ID" value="MDZ5455917.1"/>
    <property type="molecule type" value="Genomic_DNA"/>
</dbReference>
<dbReference type="InterPro" id="IPR020846">
    <property type="entry name" value="MFS_dom"/>
</dbReference>
<dbReference type="PANTHER" id="PTHR23513">
    <property type="entry name" value="INTEGRAL MEMBRANE EFFLUX PROTEIN-RELATED"/>
    <property type="match status" value="1"/>
</dbReference>
<dbReference type="InterPro" id="IPR036259">
    <property type="entry name" value="MFS_trans_sf"/>
</dbReference>
<keyword evidence="3" id="KW-1003">Cell membrane</keyword>
<dbReference type="PROSITE" id="PS50850">
    <property type="entry name" value="MFS"/>
    <property type="match status" value="1"/>
</dbReference>
<keyword evidence="10" id="KW-1185">Reference proteome</keyword>
<evidence type="ECO:0000256" key="2">
    <source>
        <dbReference type="ARBA" id="ARBA00022448"/>
    </source>
</evidence>
<feature type="transmembrane region" description="Helical" evidence="7">
    <location>
        <begin position="119"/>
        <end position="140"/>
    </location>
</feature>
<comment type="caution">
    <text evidence="9">The sequence shown here is derived from an EMBL/GenBank/DDBJ whole genome shotgun (WGS) entry which is preliminary data.</text>
</comment>
<evidence type="ECO:0000256" key="6">
    <source>
        <dbReference type="ARBA" id="ARBA00023136"/>
    </source>
</evidence>
<feature type="transmembrane region" description="Helical" evidence="7">
    <location>
        <begin position="64"/>
        <end position="84"/>
    </location>
</feature>
<evidence type="ECO:0000256" key="7">
    <source>
        <dbReference type="SAM" id="Phobius"/>
    </source>
</evidence>
<evidence type="ECO:0000256" key="3">
    <source>
        <dbReference type="ARBA" id="ARBA00022475"/>
    </source>
</evidence>
<sequence>MSAAGQPSAAAAPAASSGAFAPLRQPVFAVLWFAMVLGNTGSFMRDVASAWVVTDLSASPTAVALVQSAATLPALLLALPAGVLSDILDRRRFLIVVQVLLMAVSTTLMLLAAGGGLTVATLIGLTFASGVGAALMGPAWQAIVPELVSRDQVRGATALNSLGINISRAIGPALGGVLVAAFGAATAYAVDAASYLAVIAALWWWRRPAQAPDALSERFFGAFRAGLRYTRASRALHRVLLRAAVFFAFGSALWGLLPLVARRLLGGDAGFYGLLLGAVGAGAIAGAVLLPKLRARLSADALLLGSALVVSGVMAALTAGPGRVPALVLMLLLGAGWIVALTTLNGTVQAILPNWVRGRGLAVYLMVFSGASAAGSLGWGLTAQALGVPAALLIAAAGGLVAALVMWRLKLPAGDADLQPAEHWPQAAGSQEHAPERGPVMVQVEYRVRVEDRPAFLELLRRLGEERRRDGAFSWGVFEHTADAQRVVEWFLVESWGEHLRQHRRVSKADAQVQAQLRELHIGEGKPAVGHWVALE</sequence>
<dbReference type="PANTHER" id="PTHR23513:SF11">
    <property type="entry name" value="STAPHYLOFERRIN A TRANSPORTER"/>
    <property type="match status" value="1"/>
</dbReference>
<evidence type="ECO:0000256" key="5">
    <source>
        <dbReference type="ARBA" id="ARBA00022989"/>
    </source>
</evidence>
<proteinExistence type="predicted"/>
<evidence type="ECO:0000259" key="8">
    <source>
        <dbReference type="PROSITE" id="PS50850"/>
    </source>
</evidence>
<feature type="transmembrane region" description="Helical" evidence="7">
    <location>
        <begin position="93"/>
        <end position="113"/>
    </location>
</feature>
<evidence type="ECO:0000313" key="10">
    <source>
        <dbReference type="Proteomes" id="UP001293718"/>
    </source>
</evidence>
<dbReference type="CDD" id="cd06173">
    <property type="entry name" value="MFS_MefA_like"/>
    <property type="match status" value="1"/>
</dbReference>
<name>A0ABU5IAG2_9BURK</name>
<dbReference type="Pfam" id="PF05977">
    <property type="entry name" value="MFS_3"/>
    <property type="match status" value="1"/>
</dbReference>
<evidence type="ECO:0000313" key="9">
    <source>
        <dbReference type="EMBL" id="MDZ5455917.1"/>
    </source>
</evidence>
<organism evidence="9 10">
    <name type="scientific">Azohydromonas lata</name>
    <dbReference type="NCBI Taxonomy" id="45677"/>
    <lineage>
        <taxon>Bacteria</taxon>
        <taxon>Pseudomonadati</taxon>
        <taxon>Pseudomonadota</taxon>
        <taxon>Betaproteobacteria</taxon>
        <taxon>Burkholderiales</taxon>
        <taxon>Sphaerotilaceae</taxon>
        <taxon>Azohydromonas</taxon>
    </lineage>
</organism>
<keyword evidence="2" id="KW-0813">Transport</keyword>
<evidence type="ECO:0000256" key="4">
    <source>
        <dbReference type="ARBA" id="ARBA00022692"/>
    </source>
</evidence>
<feature type="transmembrane region" description="Helical" evidence="7">
    <location>
        <begin position="386"/>
        <end position="407"/>
    </location>
</feature>
<dbReference type="InterPro" id="IPR010290">
    <property type="entry name" value="TM_effector"/>
</dbReference>
<comment type="subcellular location">
    <subcellularLocation>
        <location evidence="1">Cell membrane</location>
        <topology evidence="1">Multi-pass membrane protein</topology>
    </subcellularLocation>
</comment>
<dbReference type="Proteomes" id="UP001293718">
    <property type="component" value="Unassembled WGS sequence"/>
</dbReference>
<dbReference type="Gene3D" id="1.20.1250.20">
    <property type="entry name" value="MFS general substrate transporter like domains"/>
    <property type="match status" value="1"/>
</dbReference>
<feature type="transmembrane region" description="Helical" evidence="7">
    <location>
        <begin position="269"/>
        <end position="290"/>
    </location>
</feature>
<feature type="transmembrane region" description="Helical" evidence="7">
    <location>
        <begin position="326"/>
        <end position="348"/>
    </location>
</feature>
<dbReference type="RefSeq" id="WP_322464599.1">
    <property type="nucleotide sequence ID" value="NZ_JAXOJX010000004.1"/>
</dbReference>
<feature type="transmembrane region" description="Helical" evidence="7">
    <location>
        <begin position="302"/>
        <end position="320"/>
    </location>
</feature>
<dbReference type="SUPFAM" id="SSF103473">
    <property type="entry name" value="MFS general substrate transporter"/>
    <property type="match status" value="1"/>
</dbReference>
<feature type="transmembrane region" description="Helical" evidence="7">
    <location>
        <begin position="188"/>
        <end position="205"/>
    </location>
</feature>
<feature type="transmembrane region" description="Helical" evidence="7">
    <location>
        <begin position="27"/>
        <end position="44"/>
    </location>
</feature>
<feature type="transmembrane region" description="Helical" evidence="7">
    <location>
        <begin position="239"/>
        <end position="257"/>
    </location>
</feature>
<keyword evidence="5 7" id="KW-1133">Transmembrane helix</keyword>
<evidence type="ECO:0000256" key="1">
    <source>
        <dbReference type="ARBA" id="ARBA00004651"/>
    </source>
</evidence>
<gene>
    <name evidence="9" type="ORF">SM757_04975</name>
</gene>
<keyword evidence="6 7" id="KW-0472">Membrane</keyword>
<reference evidence="9 10" key="1">
    <citation type="submission" date="2023-11" db="EMBL/GenBank/DDBJ databases">
        <title>Draft genome of Azohydromonas lata strain H1 (DSM1123), a polyhydroxyalkanoate producer.</title>
        <authorList>
            <person name="Traversa D."/>
            <person name="D'Addabbo P."/>
            <person name="Pazzani C."/>
            <person name="Manzari C."/>
            <person name="Chiara M."/>
            <person name="Scrascia M."/>
        </authorList>
    </citation>
    <scope>NUCLEOTIDE SEQUENCE [LARGE SCALE GENOMIC DNA]</scope>
    <source>
        <strain evidence="9 10">H1</strain>
    </source>
</reference>
<accession>A0ABU5IAG2</accession>
<feature type="transmembrane region" description="Helical" evidence="7">
    <location>
        <begin position="360"/>
        <end position="380"/>
    </location>
</feature>
<feature type="domain" description="Major facilitator superfamily (MFS) profile" evidence="8">
    <location>
        <begin position="27"/>
        <end position="414"/>
    </location>
</feature>
<keyword evidence="4 7" id="KW-0812">Transmembrane</keyword>
<protein>
    <submittedName>
        <fullName evidence="9">MFS transporter</fullName>
    </submittedName>
</protein>